<comment type="similarity">
    <text evidence="2">Belongs to the auxin efflux carrier (TC 2.A.69) family.</text>
</comment>
<dbReference type="Gene3D" id="1.20.1530.20">
    <property type="match status" value="1"/>
</dbReference>
<feature type="transmembrane region" description="Helical" evidence="8">
    <location>
        <begin position="123"/>
        <end position="145"/>
    </location>
</feature>
<sequence length="305" mass="34285">MEIFLSLFTKIIPLYIYILFGFITGKYLKINKQYIAALLIYIIAPLVIFHGLYTSKIDWRIIGLPLIFLGIACLISLTFYFLLKSYFKDNTRNLLGFSAGNANTGYFGLPVSIILFGENAVNIVTLAIIGMILYENTLGFFITARGNHTVGESVNKIIRLPAVYAFIIGLLFNVVNLNLGPVYYGIIFFVRQIYSVLGMMIIGMALSEISKFIMDWKFIILTFLAKFAAWPLLMIVFISMDNNFFHIFDGITHQIMLILSVVPLAANTVAFATLLKVQPQKAAVTVLLSTVFALFYIPLIVSVFL</sequence>
<evidence type="ECO:0000256" key="8">
    <source>
        <dbReference type="SAM" id="Phobius"/>
    </source>
</evidence>
<organism evidence="9 10">
    <name type="scientific">Candidatus Gottesmanbacteria bacterium RIFCSPHIGHO2_02_FULL_39_14</name>
    <dbReference type="NCBI Taxonomy" id="1798383"/>
    <lineage>
        <taxon>Bacteria</taxon>
        <taxon>Candidatus Gottesmaniibacteriota</taxon>
    </lineage>
</organism>
<evidence type="ECO:0000256" key="7">
    <source>
        <dbReference type="ARBA" id="ARBA00023136"/>
    </source>
</evidence>
<feature type="transmembrane region" description="Helical" evidence="8">
    <location>
        <begin position="218"/>
        <end position="239"/>
    </location>
</feature>
<dbReference type="Pfam" id="PF03547">
    <property type="entry name" value="Mem_trans"/>
    <property type="match status" value="1"/>
</dbReference>
<feature type="transmembrane region" description="Helical" evidence="8">
    <location>
        <begin position="59"/>
        <end position="82"/>
    </location>
</feature>
<evidence type="ECO:0000313" key="10">
    <source>
        <dbReference type="Proteomes" id="UP000176253"/>
    </source>
</evidence>
<dbReference type="PANTHER" id="PTHR36838:SF1">
    <property type="entry name" value="SLR1864 PROTEIN"/>
    <property type="match status" value="1"/>
</dbReference>
<keyword evidence="7 8" id="KW-0472">Membrane</keyword>
<gene>
    <name evidence="9" type="ORF">A3D78_05450</name>
</gene>
<feature type="transmembrane region" description="Helical" evidence="8">
    <location>
        <begin position="157"/>
        <end position="176"/>
    </location>
</feature>
<dbReference type="InterPro" id="IPR004776">
    <property type="entry name" value="Mem_transp_PIN-like"/>
</dbReference>
<feature type="transmembrane region" description="Helical" evidence="8">
    <location>
        <begin position="94"/>
        <end position="117"/>
    </location>
</feature>
<keyword evidence="5 8" id="KW-0812">Transmembrane</keyword>
<dbReference type="GO" id="GO:0055085">
    <property type="term" value="P:transmembrane transport"/>
    <property type="evidence" value="ECO:0007669"/>
    <property type="project" value="InterPro"/>
</dbReference>
<dbReference type="PANTHER" id="PTHR36838">
    <property type="entry name" value="AUXIN EFFLUX CARRIER FAMILY PROTEIN"/>
    <property type="match status" value="1"/>
</dbReference>
<feature type="transmembrane region" description="Helical" evidence="8">
    <location>
        <begin position="182"/>
        <end position="206"/>
    </location>
</feature>
<keyword evidence="6 8" id="KW-1133">Transmembrane helix</keyword>
<dbReference type="AlphaFoldDB" id="A0A1F6A3V5"/>
<dbReference type="Pfam" id="PF01758">
    <property type="entry name" value="SBF"/>
    <property type="match status" value="1"/>
</dbReference>
<accession>A0A1F6A3V5</accession>
<evidence type="ECO:0000256" key="4">
    <source>
        <dbReference type="ARBA" id="ARBA00022475"/>
    </source>
</evidence>
<feature type="transmembrane region" description="Helical" evidence="8">
    <location>
        <begin position="12"/>
        <end position="28"/>
    </location>
</feature>
<feature type="transmembrane region" description="Helical" evidence="8">
    <location>
        <begin position="251"/>
        <end position="275"/>
    </location>
</feature>
<evidence type="ECO:0008006" key="11">
    <source>
        <dbReference type="Google" id="ProtNLM"/>
    </source>
</evidence>
<evidence type="ECO:0000256" key="3">
    <source>
        <dbReference type="ARBA" id="ARBA00022448"/>
    </source>
</evidence>
<evidence type="ECO:0000256" key="6">
    <source>
        <dbReference type="ARBA" id="ARBA00022989"/>
    </source>
</evidence>
<feature type="transmembrane region" description="Helical" evidence="8">
    <location>
        <begin position="35"/>
        <end position="53"/>
    </location>
</feature>
<feature type="transmembrane region" description="Helical" evidence="8">
    <location>
        <begin position="282"/>
        <end position="304"/>
    </location>
</feature>
<comment type="caution">
    <text evidence="9">The sequence shown here is derived from an EMBL/GenBank/DDBJ whole genome shotgun (WGS) entry which is preliminary data.</text>
</comment>
<evidence type="ECO:0000313" key="9">
    <source>
        <dbReference type="EMBL" id="OGG19316.1"/>
    </source>
</evidence>
<keyword evidence="4" id="KW-1003">Cell membrane</keyword>
<dbReference type="EMBL" id="MFJM01000002">
    <property type="protein sequence ID" value="OGG19316.1"/>
    <property type="molecule type" value="Genomic_DNA"/>
</dbReference>
<evidence type="ECO:0000256" key="2">
    <source>
        <dbReference type="ARBA" id="ARBA00010145"/>
    </source>
</evidence>
<protein>
    <recommendedName>
        <fullName evidence="11">Transporter</fullName>
    </recommendedName>
</protein>
<keyword evidence="3" id="KW-0813">Transport</keyword>
<name>A0A1F6A3V5_9BACT</name>
<dbReference type="InterPro" id="IPR002657">
    <property type="entry name" value="BilAc:Na_symport/Acr3"/>
</dbReference>
<dbReference type="Proteomes" id="UP000176253">
    <property type="component" value="Unassembled WGS sequence"/>
</dbReference>
<evidence type="ECO:0000256" key="5">
    <source>
        <dbReference type="ARBA" id="ARBA00022692"/>
    </source>
</evidence>
<proteinExistence type="inferred from homology"/>
<dbReference type="InterPro" id="IPR038770">
    <property type="entry name" value="Na+/solute_symporter_sf"/>
</dbReference>
<dbReference type="GO" id="GO:0005886">
    <property type="term" value="C:plasma membrane"/>
    <property type="evidence" value="ECO:0007669"/>
    <property type="project" value="UniProtKB-SubCell"/>
</dbReference>
<reference evidence="9 10" key="1">
    <citation type="journal article" date="2016" name="Nat. Commun.">
        <title>Thousands of microbial genomes shed light on interconnected biogeochemical processes in an aquifer system.</title>
        <authorList>
            <person name="Anantharaman K."/>
            <person name="Brown C.T."/>
            <person name="Hug L.A."/>
            <person name="Sharon I."/>
            <person name="Castelle C.J."/>
            <person name="Probst A.J."/>
            <person name="Thomas B.C."/>
            <person name="Singh A."/>
            <person name="Wilkins M.J."/>
            <person name="Karaoz U."/>
            <person name="Brodie E.L."/>
            <person name="Williams K.H."/>
            <person name="Hubbard S.S."/>
            <person name="Banfield J.F."/>
        </authorList>
    </citation>
    <scope>NUCLEOTIDE SEQUENCE [LARGE SCALE GENOMIC DNA]</scope>
</reference>
<dbReference type="STRING" id="1798383.A3D78_05450"/>
<evidence type="ECO:0000256" key="1">
    <source>
        <dbReference type="ARBA" id="ARBA00004651"/>
    </source>
</evidence>
<comment type="subcellular location">
    <subcellularLocation>
        <location evidence="1">Cell membrane</location>
        <topology evidence="1">Multi-pass membrane protein</topology>
    </subcellularLocation>
</comment>